<dbReference type="AlphaFoldDB" id="A0A839SP00"/>
<organism evidence="2 3">
    <name type="scientific">Limibacillus halophilus</name>
    <dbReference type="NCBI Taxonomy" id="1579333"/>
    <lineage>
        <taxon>Bacteria</taxon>
        <taxon>Pseudomonadati</taxon>
        <taxon>Pseudomonadota</taxon>
        <taxon>Alphaproteobacteria</taxon>
        <taxon>Rhodospirillales</taxon>
        <taxon>Rhodovibrionaceae</taxon>
        <taxon>Limibacillus</taxon>
    </lineage>
</organism>
<evidence type="ECO:0008006" key="4">
    <source>
        <dbReference type="Google" id="ProtNLM"/>
    </source>
</evidence>
<keyword evidence="1" id="KW-0812">Transmembrane</keyword>
<gene>
    <name evidence="2" type="ORF">FHR98_000899</name>
</gene>
<name>A0A839SP00_9PROT</name>
<keyword evidence="1" id="KW-1133">Transmembrane helix</keyword>
<feature type="transmembrane region" description="Helical" evidence="1">
    <location>
        <begin position="137"/>
        <end position="154"/>
    </location>
</feature>
<evidence type="ECO:0000313" key="2">
    <source>
        <dbReference type="EMBL" id="MBB3064627.1"/>
    </source>
</evidence>
<accession>A0A839SP00</accession>
<keyword evidence="1" id="KW-0472">Membrane</keyword>
<evidence type="ECO:0000313" key="3">
    <source>
        <dbReference type="Proteomes" id="UP000581135"/>
    </source>
</evidence>
<dbReference type="InterPro" id="IPR022584">
    <property type="entry name" value="DUF2937"/>
</dbReference>
<protein>
    <recommendedName>
        <fullName evidence="4">DUF2937 family protein</fullName>
    </recommendedName>
</protein>
<comment type="caution">
    <text evidence="2">The sequence shown here is derived from an EMBL/GenBank/DDBJ whole genome shotgun (WGS) entry which is preliminary data.</text>
</comment>
<dbReference type="EMBL" id="JACHXA010000002">
    <property type="protein sequence ID" value="MBB3064627.1"/>
    <property type="molecule type" value="Genomic_DNA"/>
</dbReference>
<reference evidence="2 3" key="1">
    <citation type="submission" date="2020-08" db="EMBL/GenBank/DDBJ databases">
        <title>Genomic Encyclopedia of Type Strains, Phase III (KMG-III): the genomes of soil and plant-associated and newly described type strains.</title>
        <authorList>
            <person name="Whitman W."/>
        </authorList>
    </citation>
    <scope>NUCLEOTIDE SEQUENCE [LARGE SCALE GENOMIC DNA]</scope>
    <source>
        <strain evidence="2 3">CECT 8803</strain>
    </source>
</reference>
<dbReference type="Proteomes" id="UP000581135">
    <property type="component" value="Unassembled WGS sequence"/>
</dbReference>
<evidence type="ECO:0000256" key="1">
    <source>
        <dbReference type="SAM" id="Phobius"/>
    </source>
</evidence>
<sequence length="171" mass="18905">MQRLGTRLADFLTGAAGALLTSQFPAFYGQYLQSLGGRLDQARLQAERLRDVADSLDLPLELYLQRLLTNSDAAIQFSGRLHTEILKDEARLTQAFRQLSEAAFWERPLVFARNFELAIGQGTAERFQPAFPITLEGFAYTGLGLLLGLGVLYGSKKAVAQLRSTKVRNPA</sequence>
<keyword evidence="3" id="KW-1185">Reference proteome</keyword>
<proteinExistence type="predicted"/>
<dbReference type="Pfam" id="PF11157">
    <property type="entry name" value="DUF2937"/>
    <property type="match status" value="1"/>
</dbReference>
<dbReference type="RefSeq" id="WP_183415434.1">
    <property type="nucleotide sequence ID" value="NZ_JACHXA010000002.1"/>
</dbReference>